<feature type="compositionally biased region" description="Basic and acidic residues" evidence="2">
    <location>
        <begin position="320"/>
        <end position="330"/>
    </location>
</feature>
<accession>A0AAV7RD36</accession>
<proteinExistence type="predicted"/>
<evidence type="ECO:0000313" key="3">
    <source>
        <dbReference type="EMBL" id="KAJ1150204.1"/>
    </source>
</evidence>
<feature type="compositionally biased region" description="Basic and acidic residues" evidence="2">
    <location>
        <begin position="250"/>
        <end position="268"/>
    </location>
</feature>
<evidence type="ECO:0000256" key="1">
    <source>
        <dbReference type="SAM" id="Coils"/>
    </source>
</evidence>
<dbReference type="EMBL" id="JANPWB010000009">
    <property type="protein sequence ID" value="KAJ1150204.1"/>
    <property type="molecule type" value="Genomic_DNA"/>
</dbReference>
<comment type="caution">
    <text evidence="3">The sequence shown here is derived from an EMBL/GenBank/DDBJ whole genome shotgun (WGS) entry which is preliminary data.</text>
</comment>
<evidence type="ECO:0008006" key="5">
    <source>
        <dbReference type="Google" id="ProtNLM"/>
    </source>
</evidence>
<feature type="region of interest" description="Disordered" evidence="2">
    <location>
        <begin position="250"/>
        <end position="343"/>
    </location>
</feature>
<evidence type="ECO:0000256" key="2">
    <source>
        <dbReference type="SAM" id="MobiDB-lite"/>
    </source>
</evidence>
<evidence type="ECO:0000313" key="4">
    <source>
        <dbReference type="Proteomes" id="UP001066276"/>
    </source>
</evidence>
<organism evidence="3 4">
    <name type="scientific">Pleurodeles waltl</name>
    <name type="common">Iberian ribbed newt</name>
    <dbReference type="NCBI Taxonomy" id="8319"/>
    <lineage>
        <taxon>Eukaryota</taxon>
        <taxon>Metazoa</taxon>
        <taxon>Chordata</taxon>
        <taxon>Craniata</taxon>
        <taxon>Vertebrata</taxon>
        <taxon>Euteleostomi</taxon>
        <taxon>Amphibia</taxon>
        <taxon>Batrachia</taxon>
        <taxon>Caudata</taxon>
        <taxon>Salamandroidea</taxon>
        <taxon>Salamandridae</taxon>
        <taxon>Pleurodelinae</taxon>
        <taxon>Pleurodeles</taxon>
    </lineage>
</organism>
<feature type="compositionally biased region" description="Basic and acidic residues" evidence="2">
    <location>
        <begin position="1"/>
        <end position="12"/>
    </location>
</feature>
<sequence length="343" mass="39221">MKYNESSEDRRLQRVNRPLISVKSRRREGRPKLPVDNGEKFEEDEWVVADVTDMNGAIEATRTASAAEIFNEVMGSSNLNGKSSGVAQIYGGVKMKLREWEKLSRKEINKWWELFTLRKYIEVNRIPRGLRIGIMPSHQDASSELLEEWGAHILDSSKGLVLILIKHAEIALNKIQNQLRVLEQEIEGIKLIEEESKIRSEMAVKIQQHEETGKTRKQTKFQRDKSDYEEGRIFTFARRFQNAKLKEQIDVSQIEKSDKSSNESRSTDNESSEGESSSPNTQGAKLTLLNEMRLALQQQSKDQQVKTRGRGRGRGAKGINPHEGDKEGRQRKTRAQTAAIFKS</sequence>
<feature type="coiled-coil region" evidence="1">
    <location>
        <begin position="165"/>
        <end position="192"/>
    </location>
</feature>
<dbReference type="AlphaFoldDB" id="A0AAV7RD36"/>
<protein>
    <recommendedName>
        <fullName evidence="5">Gag-like protein</fullName>
    </recommendedName>
</protein>
<dbReference type="Proteomes" id="UP001066276">
    <property type="component" value="Chromosome 5"/>
</dbReference>
<gene>
    <name evidence="3" type="ORF">NDU88_003000</name>
</gene>
<feature type="region of interest" description="Disordered" evidence="2">
    <location>
        <begin position="1"/>
        <end position="35"/>
    </location>
</feature>
<name>A0AAV7RD36_PLEWA</name>
<reference evidence="3" key="1">
    <citation type="journal article" date="2022" name="bioRxiv">
        <title>Sequencing and chromosome-scale assembly of the giantPleurodeles waltlgenome.</title>
        <authorList>
            <person name="Brown T."/>
            <person name="Elewa A."/>
            <person name="Iarovenko S."/>
            <person name="Subramanian E."/>
            <person name="Araus A.J."/>
            <person name="Petzold A."/>
            <person name="Susuki M."/>
            <person name="Suzuki K.-i.T."/>
            <person name="Hayashi T."/>
            <person name="Toyoda A."/>
            <person name="Oliveira C."/>
            <person name="Osipova E."/>
            <person name="Leigh N.D."/>
            <person name="Simon A."/>
            <person name="Yun M.H."/>
        </authorList>
    </citation>
    <scope>NUCLEOTIDE SEQUENCE</scope>
    <source>
        <strain evidence="3">20211129_DDA</strain>
        <tissue evidence="3">Liver</tissue>
    </source>
</reference>
<keyword evidence="4" id="KW-1185">Reference proteome</keyword>
<keyword evidence="1" id="KW-0175">Coiled coil</keyword>